<dbReference type="Proteomes" id="UP000516439">
    <property type="component" value="Chromosome"/>
</dbReference>
<name>A0ABX6TK84_9SPHI</name>
<accession>A0ABX6TK84</accession>
<dbReference type="PANTHER" id="PTHR38011:SF11">
    <property type="entry name" value="2,5-DIAMINO-6-RIBOSYLAMINO-4(3H)-PYRIMIDINONE 5'-PHOSPHATE REDUCTASE"/>
    <property type="match status" value="1"/>
</dbReference>
<dbReference type="SUPFAM" id="SSF53597">
    <property type="entry name" value="Dihydrofolate reductase-like"/>
    <property type="match status" value="1"/>
</dbReference>
<dbReference type="InterPro" id="IPR002734">
    <property type="entry name" value="RibDG_C"/>
</dbReference>
<dbReference type="InterPro" id="IPR024072">
    <property type="entry name" value="DHFR-like_dom_sf"/>
</dbReference>
<protein>
    <submittedName>
        <fullName evidence="2">Dihydrofolate reductase family protein</fullName>
    </submittedName>
</protein>
<dbReference type="Pfam" id="PF01872">
    <property type="entry name" value="RibD_C"/>
    <property type="match status" value="1"/>
</dbReference>
<dbReference type="PANTHER" id="PTHR38011">
    <property type="entry name" value="DIHYDROFOLATE REDUCTASE FAMILY PROTEIN (AFU_ORTHOLOGUE AFUA_8G06820)"/>
    <property type="match status" value="1"/>
</dbReference>
<gene>
    <name evidence="2" type="ORF">H9N25_05705</name>
</gene>
<sequence length="186" mass="21594">MRKLKLQMQLSLDGYCAGPNGETDWMTWNFDDQLKKHLNQQTAQVDCILLGRKLAEEFIPAWDARKTDPLGEDPGFVAKMNDCLKIVFSKTLQRNDWKNTRITRNNIAKEIKALKRQNKGDIIVYGGNYFVSSLIQENLIDEYNLYFHPTAIGKGLTPFIDRVNLEMLQSRAFTCDIVWMQYKPIK</sequence>
<evidence type="ECO:0000313" key="3">
    <source>
        <dbReference type="Proteomes" id="UP000516439"/>
    </source>
</evidence>
<dbReference type="InterPro" id="IPR050765">
    <property type="entry name" value="Riboflavin_Biosynth_HTPR"/>
</dbReference>
<proteinExistence type="predicted"/>
<keyword evidence="3" id="KW-1185">Reference proteome</keyword>
<evidence type="ECO:0000259" key="1">
    <source>
        <dbReference type="Pfam" id="PF01872"/>
    </source>
</evidence>
<dbReference type="Gene3D" id="3.40.430.10">
    <property type="entry name" value="Dihydrofolate Reductase, subunit A"/>
    <property type="match status" value="1"/>
</dbReference>
<dbReference type="EMBL" id="CP061171">
    <property type="protein sequence ID" value="QNR85938.1"/>
    <property type="molecule type" value="Genomic_DNA"/>
</dbReference>
<evidence type="ECO:0000313" key="2">
    <source>
        <dbReference type="EMBL" id="QNR85938.1"/>
    </source>
</evidence>
<reference evidence="2 3" key="1">
    <citation type="submission" date="2020-09" db="EMBL/GenBank/DDBJ databases">
        <title>Pedobacter sp. SW-16 isolated from soil near Yeocheon.</title>
        <authorList>
            <person name="Im H.S."/>
            <person name="Joung Y."/>
            <person name="Lee S.-S."/>
        </authorList>
    </citation>
    <scope>NUCLEOTIDE SEQUENCE [LARGE SCALE GENOMIC DNA]</scope>
    <source>
        <strain evidence="2 3">SW-16</strain>
    </source>
</reference>
<dbReference type="RefSeq" id="WP_190328240.1">
    <property type="nucleotide sequence ID" value="NZ_CP061171.1"/>
</dbReference>
<organism evidence="2 3">
    <name type="scientific">Pedobacter riviphilus</name>
    <dbReference type="NCBI Taxonomy" id="2766984"/>
    <lineage>
        <taxon>Bacteria</taxon>
        <taxon>Pseudomonadati</taxon>
        <taxon>Bacteroidota</taxon>
        <taxon>Sphingobacteriia</taxon>
        <taxon>Sphingobacteriales</taxon>
        <taxon>Sphingobacteriaceae</taxon>
        <taxon>Pedobacter</taxon>
    </lineage>
</organism>
<feature type="domain" description="Bacterial bifunctional deaminase-reductase C-terminal" evidence="1">
    <location>
        <begin position="3"/>
        <end position="178"/>
    </location>
</feature>